<keyword evidence="2 4" id="KW-1133">Transmembrane helix</keyword>
<evidence type="ECO:0000259" key="5">
    <source>
        <dbReference type="PROSITE" id="PS50850"/>
    </source>
</evidence>
<protein>
    <submittedName>
        <fullName evidence="6">Major facilitator transporter</fullName>
    </submittedName>
</protein>
<feature type="transmembrane region" description="Helical" evidence="4">
    <location>
        <begin position="62"/>
        <end position="80"/>
    </location>
</feature>
<reference evidence="6 7" key="1">
    <citation type="submission" date="2013-04" db="EMBL/GenBank/DDBJ databases">
        <authorList>
            <person name="Kuznetsov B."/>
            <person name="Ivanovsky R."/>
        </authorList>
    </citation>
    <scope>NUCLEOTIDE SEQUENCE [LARGE SCALE GENOMIC DNA]</scope>
    <source>
        <strain evidence="6 7">MGU-K5</strain>
    </source>
</reference>
<dbReference type="PANTHER" id="PTHR42910:SF1">
    <property type="entry name" value="MAJOR FACILITATOR SUPERFAMILY (MFS) PROFILE DOMAIN-CONTAINING PROTEIN"/>
    <property type="match status" value="1"/>
</dbReference>
<name>S9TXG0_MAGFU</name>
<feature type="domain" description="Major facilitator superfamily (MFS) profile" evidence="5">
    <location>
        <begin position="1"/>
        <end position="216"/>
    </location>
</feature>
<evidence type="ECO:0000256" key="2">
    <source>
        <dbReference type="ARBA" id="ARBA00022989"/>
    </source>
</evidence>
<proteinExistence type="predicted"/>
<comment type="caution">
    <text evidence="6">The sequence shown here is derived from an EMBL/GenBank/DDBJ whole genome shotgun (WGS) entry which is preliminary data.</text>
</comment>
<evidence type="ECO:0000313" key="7">
    <source>
        <dbReference type="Proteomes" id="UP000015350"/>
    </source>
</evidence>
<gene>
    <name evidence="6" type="ORF">K678_03105</name>
</gene>
<keyword evidence="3 4" id="KW-0472">Membrane</keyword>
<feature type="transmembrane region" description="Helical" evidence="4">
    <location>
        <begin position="150"/>
        <end position="169"/>
    </location>
</feature>
<dbReference type="Gene3D" id="1.20.1250.20">
    <property type="entry name" value="MFS general substrate transporter like domains"/>
    <property type="match status" value="1"/>
</dbReference>
<accession>S9TXG0</accession>
<evidence type="ECO:0000313" key="6">
    <source>
        <dbReference type="EMBL" id="EPY03045.1"/>
    </source>
</evidence>
<feature type="transmembrane region" description="Helical" evidence="4">
    <location>
        <begin position="31"/>
        <end position="50"/>
    </location>
</feature>
<dbReference type="InterPro" id="IPR020846">
    <property type="entry name" value="MFS_dom"/>
</dbReference>
<dbReference type="GO" id="GO:0022857">
    <property type="term" value="F:transmembrane transporter activity"/>
    <property type="evidence" value="ECO:0007669"/>
    <property type="project" value="InterPro"/>
</dbReference>
<dbReference type="Proteomes" id="UP000015350">
    <property type="component" value="Unassembled WGS sequence"/>
</dbReference>
<evidence type="ECO:0000256" key="1">
    <source>
        <dbReference type="ARBA" id="ARBA00022692"/>
    </source>
</evidence>
<dbReference type="InterPro" id="IPR011701">
    <property type="entry name" value="MFS"/>
</dbReference>
<dbReference type="STRING" id="1316936.K678_03105"/>
<dbReference type="PROSITE" id="PS50850">
    <property type="entry name" value="MFS"/>
    <property type="match status" value="1"/>
</dbReference>
<feature type="transmembrane region" description="Helical" evidence="4">
    <location>
        <begin position="86"/>
        <end position="112"/>
    </location>
</feature>
<dbReference type="eggNOG" id="COG2814">
    <property type="taxonomic scope" value="Bacteria"/>
</dbReference>
<dbReference type="SUPFAM" id="SSF103473">
    <property type="entry name" value="MFS general substrate transporter"/>
    <property type="match status" value="1"/>
</dbReference>
<sequence length="216" mass="22580">MAAACGIAVANIYYNQPMLGVIERDFTDPKVTSLIPTVTQLGYAAGLFLLVPLGDIVERRRLIVVQFGALALALVMAALAPNAGLLVVASLLVGIAASAAQHIVPFAAALAAPERRGQTVGMVMGGLLCGILLSRVLSGLVADAFGWREMFWLGVPMVLLAAVLMRVMLPAGARPAAGALGYGAALLSLAHLWREEPIVRRATWTQAALFGSFSAF</sequence>
<feature type="non-terminal residue" evidence="6">
    <location>
        <position position="216"/>
    </location>
</feature>
<feature type="transmembrane region" description="Helical" evidence="4">
    <location>
        <begin position="119"/>
        <end position="138"/>
    </location>
</feature>
<dbReference type="PANTHER" id="PTHR42910">
    <property type="entry name" value="TRANSPORTER SCO4007-RELATED"/>
    <property type="match status" value="1"/>
</dbReference>
<evidence type="ECO:0000256" key="3">
    <source>
        <dbReference type="ARBA" id="ARBA00023136"/>
    </source>
</evidence>
<evidence type="ECO:0000256" key="4">
    <source>
        <dbReference type="SAM" id="Phobius"/>
    </source>
</evidence>
<dbReference type="Pfam" id="PF07690">
    <property type="entry name" value="MFS_1"/>
    <property type="match status" value="1"/>
</dbReference>
<dbReference type="InterPro" id="IPR036259">
    <property type="entry name" value="MFS_trans_sf"/>
</dbReference>
<dbReference type="EMBL" id="AQPH01000006">
    <property type="protein sequence ID" value="EPY03045.1"/>
    <property type="molecule type" value="Genomic_DNA"/>
</dbReference>
<keyword evidence="1 4" id="KW-0812">Transmembrane</keyword>
<organism evidence="6 7">
    <name type="scientific">Magnetospirillum fulvum MGU-K5</name>
    <dbReference type="NCBI Taxonomy" id="1316936"/>
    <lineage>
        <taxon>Bacteria</taxon>
        <taxon>Pseudomonadati</taxon>
        <taxon>Pseudomonadota</taxon>
        <taxon>Alphaproteobacteria</taxon>
        <taxon>Rhodospirillales</taxon>
        <taxon>Rhodospirillaceae</taxon>
        <taxon>Magnetospirillum</taxon>
    </lineage>
</organism>
<dbReference type="AlphaFoldDB" id="S9TXG0"/>